<feature type="domain" description="N-acetyltransferase" evidence="1">
    <location>
        <begin position="23"/>
        <end position="178"/>
    </location>
</feature>
<dbReference type="InterPro" id="IPR016181">
    <property type="entry name" value="Acyl_CoA_acyltransferase"/>
</dbReference>
<dbReference type="STRING" id="1183438.GKIL_1653"/>
<dbReference type="AlphaFoldDB" id="U5QJX5"/>
<reference evidence="2 3" key="1">
    <citation type="journal article" date="2013" name="PLoS ONE">
        <title>Cultivation and Complete Genome Sequencing of Gloeobacter kilaueensis sp. nov., from a Lava Cave in Kilauea Caldera, Hawai'i.</title>
        <authorList>
            <person name="Saw J.H."/>
            <person name="Schatz M."/>
            <person name="Brown M.V."/>
            <person name="Kunkel D.D."/>
            <person name="Foster J.S."/>
            <person name="Shick H."/>
            <person name="Christensen S."/>
            <person name="Hou S."/>
            <person name="Wan X."/>
            <person name="Donachie S.P."/>
        </authorList>
    </citation>
    <scope>NUCLEOTIDE SEQUENCE [LARGE SCALE GENOMIC DNA]</scope>
    <source>
        <strain evidence="3">JS</strain>
    </source>
</reference>
<dbReference type="EMBL" id="CP003587">
    <property type="protein sequence ID" value="AGY57899.1"/>
    <property type="molecule type" value="Genomic_DNA"/>
</dbReference>
<evidence type="ECO:0000313" key="2">
    <source>
        <dbReference type="EMBL" id="AGY57899.1"/>
    </source>
</evidence>
<dbReference type="Gene3D" id="3.40.630.30">
    <property type="match status" value="1"/>
</dbReference>
<dbReference type="Proteomes" id="UP000017396">
    <property type="component" value="Chromosome"/>
</dbReference>
<evidence type="ECO:0000313" key="3">
    <source>
        <dbReference type="Proteomes" id="UP000017396"/>
    </source>
</evidence>
<dbReference type="InterPro" id="IPR000182">
    <property type="entry name" value="GNAT_dom"/>
</dbReference>
<dbReference type="GO" id="GO:0016747">
    <property type="term" value="F:acyltransferase activity, transferring groups other than amino-acyl groups"/>
    <property type="evidence" value="ECO:0007669"/>
    <property type="project" value="InterPro"/>
</dbReference>
<keyword evidence="3" id="KW-1185">Reference proteome</keyword>
<dbReference type="KEGG" id="glj:GKIL_1653"/>
<dbReference type="eggNOG" id="COG1670">
    <property type="taxonomic scope" value="Bacteria"/>
</dbReference>
<dbReference type="OrthoDB" id="9807426at2"/>
<protein>
    <recommendedName>
        <fullName evidence="1">N-acetyltransferase domain-containing protein</fullName>
    </recommendedName>
</protein>
<dbReference type="HOGENOM" id="CLU_105788_0_1_3"/>
<evidence type="ECO:0000259" key="1">
    <source>
        <dbReference type="PROSITE" id="PS51186"/>
    </source>
</evidence>
<name>U5QJX5_GLOK1</name>
<proteinExistence type="predicted"/>
<organism evidence="2 3">
    <name type="scientific">Gloeobacter kilaueensis (strain ATCC BAA-2537 / CCAP 1431/1 / ULC 316 / JS1)</name>
    <dbReference type="NCBI Taxonomy" id="1183438"/>
    <lineage>
        <taxon>Bacteria</taxon>
        <taxon>Bacillati</taxon>
        <taxon>Cyanobacteriota</taxon>
        <taxon>Cyanophyceae</taxon>
        <taxon>Gloeobacterales</taxon>
        <taxon>Gloeobacteraceae</taxon>
        <taxon>Gloeobacter</taxon>
    </lineage>
</organism>
<dbReference type="RefSeq" id="WP_023173018.1">
    <property type="nucleotide sequence ID" value="NC_022600.1"/>
</dbReference>
<sequence>MVQASFLGPVPEESWRLRNGLPALLRPLEPPDLPLHWELFANCSAQSVYQRFFQKFERSKVSEADMARFIHFDRSRELALTAVQLPDGAPELGVVRLVDSGSSVLEFAVLVADPWHRLGLGRKLVQKAIAVARASQAERLEGYVLCSNLPMLTLCRQLGFAIERLAGEGLYQVSLLFETGS</sequence>
<dbReference type="SUPFAM" id="SSF55729">
    <property type="entry name" value="Acyl-CoA N-acyltransferases (Nat)"/>
    <property type="match status" value="1"/>
</dbReference>
<dbReference type="PROSITE" id="PS51186">
    <property type="entry name" value="GNAT"/>
    <property type="match status" value="1"/>
</dbReference>
<dbReference type="Pfam" id="PF13302">
    <property type="entry name" value="Acetyltransf_3"/>
    <property type="match status" value="1"/>
</dbReference>
<gene>
    <name evidence="2" type="ORF">GKIL_1653</name>
</gene>
<accession>U5QJX5</accession>